<reference evidence="3" key="1">
    <citation type="submission" date="2006-10" db="EMBL/GenBank/DDBJ databases">
        <authorList>
            <person name="Amadeo P."/>
            <person name="Zhao Q."/>
            <person name="Wortman J."/>
            <person name="Fraser-Liggett C."/>
            <person name="Carlton J."/>
        </authorList>
    </citation>
    <scope>NUCLEOTIDE SEQUENCE</scope>
    <source>
        <strain evidence="3">G3</strain>
    </source>
</reference>
<sequence>MSESPSKTEKGRLNRLQALRSKINGLEKRLNKGGDLDNSKEEKPKSKVVKTREIKQPAPEEPKPQPQPEKTPSIESNEVYQKMELQNRMLMEKNQELVFENADLRQKVPKKEQKLSKDSPASLQAQIEKLTVEKQTLIDEIVALKNNDKIPSLMAEIEVQNRTISKLQSKLASTENSLKEAEEKINEKNLIIGQLSPRVEETIKPVYSDDNDQDVEIDKDDDDNSNEAKEDDDSAEALKKLTEEQKKLQEKRKQQEREETEIALQQCEKLRAENLSLKRKLQDFERERTSTENIKAMLDELTSIQAVCGKLNKRVEELESENEKLSGLKQQLQDAIKAKEELAAKVTELENTPVPEIPKQIDPVPLFQQIENLTIENNDLKAKLEKADEDKEEDELLKICNNHQKELLGVKPKVDEKQQKELEESRKKIEDLQKELETKDTKISELTRKTQDLEIRVIELSDKTPANDDTVIIENDVPVEEQKDFDDDFVDIDNDASYWKNKCETLKDRVKRLEDQLQLSFNRYKDGEKFLNDEKVTEKDDNDNDDFDDKDEFGEEQDLLQSSESQVADRKFEAKTDFQRMKGEISEKREKGEKEDIMDETVKFEAARDDEEYVKEIKELKEKLAQSENTINQLREKKRELKRKLEDLKISVPDIDLINENTILARQIDEIQRQIAAAVAKK</sequence>
<feature type="region of interest" description="Disordered" evidence="2">
    <location>
        <begin position="20"/>
        <end position="78"/>
    </location>
</feature>
<keyword evidence="1" id="KW-0175">Coiled coil</keyword>
<dbReference type="InParanoid" id="A2G5R4"/>
<dbReference type="AlphaFoldDB" id="A2G5R4"/>
<organism evidence="3 4">
    <name type="scientific">Trichomonas vaginalis (strain ATCC PRA-98 / G3)</name>
    <dbReference type="NCBI Taxonomy" id="412133"/>
    <lineage>
        <taxon>Eukaryota</taxon>
        <taxon>Metamonada</taxon>
        <taxon>Parabasalia</taxon>
        <taxon>Trichomonadida</taxon>
        <taxon>Trichomonadidae</taxon>
        <taxon>Trichomonas</taxon>
    </lineage>
</organism>
<dbReference type="SMR" id="A2G5R4"/>
<dbReference type="Proteomes" id="UP000001542">
    <property type="component" value="Unassembled WGS sequence"/>
</dbReference>
<evidence type="ECO:0000256" key="2">
    <source>
        <dbReference type="SAM" id="MobiDB-lite"/>
    </source>
</evidence>
<dbReference type="RefSeq" id="XP_001300437.1">
    <property type="nucleotide sequence ID" value="XM_001300436.1"/>
</dbReference>
<feature type="region of interest" description="Disordered" evidence="2">
    <location>
        <begin position="202"/>
        <end position="237"/>
    </location>
</feature>
<feature type="compositionally biased region" description="Acidic residues" evidence="2">
    <location>
        <begin position="209"/>
        <end position="235"/>
    </location>
</feature>
<dbReference type="VEuPathDB" id="TrichDB:TVAGG3_0760680"/>
<evidence type="ECO:0000313" key="3">
    <source>
        <dbReference type="EMBL" id="EAX87507.1"/>
    </source>
</evidence>
<protein>
    <submittedName>
        <fullName evidence="3">Viral A-type inclusion protein, putative</fullName>
    </submittedName>
</protein>
<dbReference type="OMA" id="ETHHSEM"/>
<dbReference type="STRING" id="5722.A2G5R4"/>
<dbReference type="KEGG" id="tva:4745159"/>
<name>A2G5R4_TRIV3</name>
<feature type="coiled-coil region" evidence="1">
    <location>
        <begin position="127"/>
        <end position="191"/>
    </location>
</feature>
<feature type="coiled-coil region" evidence="1">
    <location>
        <begin position="496"/>
        <end position="523"/>
    </location>
</feature>
<feature type="region of interest" description="Disordered" evidence="2">
    <location>
        <begin position="532"/>
        <end position="573"/>
    </location>
</feature>
<feature type="compositionally biased region" description="Basic and acidic residues" evidence="2">
    <location>
        <begin position="25"/>
        <end position="63"/>
    </location>
</feature>
<proteinExistence type="predicted"/>
<gene>
    <name evidence="3" type="ORF">TVAG_322460</name>
</gene>
<keyword evidence="4" id="KW-1185">Reference proteome</keyword>
<evidence type="ECO:0000313" key="4">
    <source>
        <dbReference type="Proteomes" id="UP000001542"/>
    </source>
</evidence>
<evidence type="ECO:0000256" key="1">
    <source>
        <dbReference type="SAM" id="Coils"/>
    </source>
</evidence>
<accession>A2G5R4</accession>
<dbReference type="EMBL" id="DS114440">
    <property type="protein sequence ID" value="EAX87507.1"/>
    <property type="molecule type" value="Genomic_DNA"/>
</dbReference>
<feature type="compositionally biased region" description="Acidic residues" evidence="2">
    <location>
        <begin position="540"/>
        <end position="558"/>
    </location>
</feature>
<reference evidence="3" key="2">
    <citation type="journal article" date="2007" name="Science">
        <title>Draft genome sequence of the sexually transmitted pathogen Trichomonas vaginalis.</title>
        <authorList>
            <person name="Carlton J.M."/>
            <person name="Hirt R.P."/>
            <person name="Silva J.C."/>
            <person name="Delcher A.L."/>
            <person name="Schatz M."/>
            <person name="Zhao Q."/>
            <person name="Wortman J.R."/>
            <person name="Bidwell S.L."/>
            <person name="Alsmark U.C.M."/>
            <person name="Besteiro S."/>
            <person name="Sicheritz-Ponten T."/>
            <person name="Noel C.J."/>
            <person name="Dacks J.B."/>
            <person name="Foster P.G."/>
            <person name="Simillion C."/>
            <person name="Van de Peer Y."/>
            <person name="Miranda-Saavedra D."/>
            <person name="Barton G.J."/>
            <person name="Westrop G.D."/>
            <person name="Mueller S."/>
            <person name="Dessi D."/>
            <person name="Fiori P.L."/>
            <person name="Ren Q."/>
            <person name="Paulsen I."/>
            <person name="Zhang H."/>
            <person name="Bastida-Corcuera F.D."/>
            <person name="Simoes-Barbosa A."/>
            <person name="Brown M.T."/>
            <person name="Hayes R.D."/>
            <person name="Mukherjee M."/>
            <person name="Okumura C.Y."/>
            <person name="Schneider R."/>
            <person name="Smith A.J."/>
            <person name="Vanacova S."/>
            <person name="Villalvazo M."/>
            <person name="Haas B.J."/>
            <person name="Pertea M."/>
            <person name="Feldblyum T.V."/>
            <person name="Utterback T.R."/>
            <person name="Shu C.L."/>
            <person name="Osoegawa K."/>
            <person name="de Jong P.J."/>
            <person name="Hrdy I."/>
            <person name="Horvathova L."/>
            <person name="Zubacova Z."/>
            <person name="Dolezal P."/>
            <person name="Malik S.B."/>
            <person name="Logsdon J.M. Jr."/>
            <person name="Henze K."/>
            <person name="Gupta A."/>
            <person name="Wang C.C."/>
            <person name="Dunne R.L."/>
            <person name="Upcroft J.A."/>
            <person name="Upcroft P."/>
            <person name="White O."/>
            <person name="Salzberg S.L."/>
            <person name="Tang P."/>
            <person name="Chiu C.-H."/>
            <person name="Lee Y.-S."/>
            <person name="Embley T.M."/>
            <person name="Coombs G.H."/>
            <person name="Mottram J.C."/>
            <person name="Tachezy J."/>
            <person name="Fraser-Liggett C.M."/>
            <person name="Johnson P.J."/>
        </authorList>
    </citation>
    <scope>NUCLEOTIDE SEQUENCE [LARGE SCALE GENOMIC DNA]</scope>
    <source>
        <strain evidence="3">G3</strain>
    </source>
</reference>
<feature type="coiled-coil region" evidence="1">
    <location>
        <begin position="610"/>
        <end position="651"/>
    </location>
</feature>
<dbReference type="VEuPathDB" id="TrichDB:TVAG_322460"/>